<gene>
    <name evidence="7" type="ORF">Rsub_09393</name>
</gene>
<dbReference type="Gene3D" id="3.90.226.10">
    <property type="entry name" value="2-enoyl-CoA Hydratase, Chain A, domain 1"/>
    <property type="match status" value="1"/>
</dbReference>
<keyword evidence="3" id="KW-0378">Hydrolase</keyword>
<dbReference type="AlphaFoldDB" id="A0A2V0PEJ7"/>
<keyword evidence="2" id="KW-0645">Protease</keyword>
<dbReference type="CDD" id="cd06782">
    <property type="entry name" value="cpPDZ_CPP-like"/>
    <property type="match status" value="1"/>
</dbReference>
<keyword evidence="4" id="KW-0720">Serine protease</keyword>
<evidence type="ECO:0000256" key="5">
    <source>
        <dbReference type="SAM" id="MobiDB-lite"/>
    </source>
</evidence>
<dbReference type="InParanoid" id="A0A2V0PEJ7"/>
<dbReference type="GO" id="GO:0004175">
    <property type="term" value="F:endopeptidase activity"/>
    <property type="evidence" value="ECO:0007669"/>
    <property type="project" value="TreeGrafter"/>
</dbReference>
<keyword evidence="8" id="KW-1185">Reference proteome</keyword>
<evidence type="ECO:0000313" key="8">
    <source>
        <dbReference type="Proteomes" id="UP000247498"/>
    </source>
</evidence>
<dbReference type="GO" id="GO:0008236">
    <property type="term" value="F:serine-type peptidase activity"/>
    <property type="evidence" value="ECO:0007669"/>
    <property type="project" value="UniProtKB-KW"/>
</dbReference>
<dbReference type="NCBIfam" id="TIGR00225">
    <property type="entry name" value="prc"/>
    <property type="match status" value="1"/>
</dbReference>
<dbReference type="SMART" id="SM00245">
    <property type="entry name" value="TSPc"/>
    <property type="match status" value="1"/>
</dbReference>
<evidence type="ECO:0000259" key="6">
    <source>
        <dbReference type="PROSITE" id="PS50106"/>
    </source>
</evidence>
<dbReference type="Pfam" id="PF17820">
    <property type="entry name" value="PDZ_6"/>
    <property type="match status" value="1"/>
</dbReference>
<dbReference type="GO" id="GO:0006508">
    <property type="term" value="P:proteolysis"/>
    <property type="evidence" value="ECO:0007669"/>
    <property type="project" value="UniProtKB-KW"/>
</dbReference>
<dbReference type="InterPro" id="IPR029045">
    <property type="entry name" value="ClpP/crotonase-like_dom_sf"/>
</dbReference>
<evidence type="ECO:0000256" key="1">
    <source>
        <dbReference type="ARBA" id="ARBA00009179"/>
    </source>
</evidence>
<dbReference type="InterPro" id="IPR041489">
    <property type="entry name" value="PDZ_6"/>
</dbReference>
<comment type="caution">
    <text evidence="7">The sequence shown here is derived from an EMBL/GenBank/DDBJ whole genome shotgun (WGS) entry which is preliminary data.</text>
</comment>
<dbReference type="PANTHER" id="PTHR32060">
    <property type="entry name" value="TAIL-SPECIFIC PROTEASE"/>
    <property type="match status" value="1"/>
</dbReference>
<evidence type="ECO:0000256" key="4">
    <source>
        <dbReference type="ARBA" id="ARBA00022825"/>
    </source>
</evidence>
<sequence length="546" mass="56365">MAHALSQQIRPAPGGGVPAAPRRAVPLARLRVSAPPRRRAGPAPAAALPSMKEAAEVLREAGRRAAAAAGAAVVAASLLAAPPPALSDEAPPGVNIIRLPASENPAILVAQQTLVQAWQIVGESFFDPKFGGSNWTDELRAHMMAAYRSADGPSAYHEIGAMLADLKDPYTRLLPPDEYRDFVVSANGELQGVGLLIANEPVEGHLLVLAPIKGSPADRAGVKPGDILTSINGEDTGGWTGEQAAAHLRGQGGTQVRVRLVRHTDAIPGVPGRPPPSSAPPPRDEEITVSLTRERVELSPVSYAALPAPNGGRLGYVRLSTFSQNAGRAVRSAVRDLQRGGDVDGWVLDLRSNPGGLVQSAADVARVFLDGAPTLFTVSGRSTEQLQEVTLEEGAPDTTAPLAVLVNHGSASASEILSGALHDNHRAVVIGDERTYGKGRIQSVYELDDGSALFVTVARYRTPAGSEIDLRGIRPDVACGALAPRGRGGQAAAPAAAWPGGLGGGDDVAEALPELDSCLLTAMNALARPASKGGPSVGPVLAAAQR</sequence>
<dbReference type="SMART" id="SM00228">
    <property type="entry name" value="PDZ"/>
    <property type="match status" value="1"/>
</dbReference>
<dbReference type="EMBL" id="BDRX01000078">
    <property type="protein sequence ID" value="GBF96323.1"/>
    <property type="molecule type" value="Genomic_DNA"/>
</dbReference>
<dbReference type="PROSITE" id="PS50106">
    <property type="entry name" value="PDZ"/>
    <property type="match status" value="1"/>
</dbReference>
<dbReference type="FunCoup" id="A0A2V0PEJ7">
    <property type="interactions" value="4"/>
</dbReference>
<dbReference type="Pfam" id="PF03572">
    <property type="entry name" value="Peptidase_S41"/>
    <property type="match status" value="1"/>
</dbReference>
<protein>
    <submittedName>
        <fullName evidence="7">Carboxyl-terminal-processing peptidase chloroplastic</fullName>
    </submittedName>
</protein>
<evidence type="ECO:0000256" key="3">
    <source>
        <dbReference type="ARBA" id="ARBA00022801"/>
    </source>
</evidence>
<evidence type="ECO:0000256" key="2">
    <source>
        <dbReference type="ARBA" id="ARBA00022670"/>
    </source>
</evidence>
<dbReference type="InterPro" id="IPR001478">
    <property type="entry name" value="PDZ"/>
</dbReference>
<dbReference type="SUPFAM" id="SSF52096">
    <property type="entry name" value="ClpP/crotonase"/>
    <property type="match status" value="1"/>
</dbReference>
<organism evidence="7 8">
    <name type="scientific">Raphidocelis subcapitata</name>
    <dbReference type="NCBI Taxonomy" id="307507"/>
    <lineage>
        <taxon>Eukaryota</taxon>
        <taxon>Viridiplantae</taxon>
        <taxon>Chlorophyta</taxon>
        <taxon>core chlorophytes</taxon>
        <taxon>Chlorophyceae</taxon>
        <taxon>CS clade</taxon>
        <taxon>Sphaeropleales</taxon>
        <taxon>Selenastraceae</taxon>
        <taxon>Raphidocelis</taxon>
    </lineage>
</organism>
<feature type="domain" description="PDZ" evidence="6">
    <location>
        <begin position="179"/>
        <end position="253"/>
    </location>
</feature>
<dbReference type="InterPro" id="IPR005151">
    <property type="entry name" value="Tail-specific_protease"/>
</dbReference>
<feature type="compositionally biased region" description="Pro residues" evidence="5">
    <location>
        <begin position="271"/>
        <end position="281"/>
    </location>
</feature>
<accession>A0A2V0PEJ7</accession>
<feature type="region of interest" description="Disordered" evidence="5">
    <location>
        <begin position="266"/>
        <end position="285"/>
    </location>
</feature>
<proteinExistence type="inferred from homology"/>
<dbReference type="STRING" id="307507.A0A2V0PEJ7"/>
<name>A0A2V0PEJ7_9CHLO</name>
<dbReference type="Gene3D" id="2.30.42.10">
    <property type="match status" value="1"/>
</dbReference>
<dbReference type="OrthoDB" id="43580at2759"/>
<dbReference type="InterPro" id="IPR036034">
    <property type="entry name" value="PDZ_sf"/>
</dbReference>
<dbReference type="SUPFAM" id="SSF50156">
    <property type="entry name" value="PDZ domain-like"/>
    <property type="match status" value="1"/>
</dbReference>
<reference evidence="7 8" key="1">
    <citation type="journal article" date="2018" name="Sci. Rep.">
        <title>Raphidocelis subcapitata (=Pseudokirchneriella subcapitata) provides an insight into genome evolution and environmental adaptations in the Sphaeropleales.</title>
        <authorList>
            <person name="Suzuki S."/>
            <person name="Yamaguchi H."/>
            <person name="Nakajima N."/>
            <person name="Kawachi M."/>
        </authorList>
    </citation>
    <scope>NUCLEOTIDE SEQUENCE [LARGE SCALE GENOMIC DNA]</scope>
    <source>
        <strain evidence="7 8">NIES-35</strain>
    </source>
</reference>
<feature type="region of interest" description="Disordered" evidence="5">
    <location>
        <begin position="1"/>
        <end position="21"/>
    </location>
</feature>
<dbReference type="Proteomes" id="UP000247498">
    <property type="component" value="Unassembled WGS sequence"/>
</dbReference>
<dbReference type="PANTHER" id="PTHR32060:SF22">
    <property type="entry name" value="CARBOXYL-TERMINAL-PROCESSING PEPTIDASE 3, CHLOROPLASTIC"/>
    <property type="match status" value="1"/>
</dbReference>
<comment type="similarity">
    <text evidence="1">Belongs to the peptidase S41A family.</text>
</comment>
<dbReference type="InterPro" id="IPR004447">
    <property type="entry name" value="Peptidase_S41A"/>
</dbReference>
<dbReference type="Gene3D" id="3.30.750.44">
    <property type="match status" value="1"/>
</dbReference>
<dbReference type="CDD" id="cd07560">
    <property type="entry name" value="Peptidase_S41_CPP"/>
    <property type="match status" value="1"/>
</dbReference>
<evidence type="ECO:0000313" key="7">
    <source>
        <dbReference type="EMBL" id="GBF96323.1"/>
    </source>
</evidence>